<name>A0ACC2UPS2_9FUNG</name>
<organism evidence="1 2">
    <name type="scientific">Entomophthora muscae</name>
    <dbReference type="NCBI Taxonomy" id="34485"/>
    <lineage>
        <taxon>Eukaryota</taxon>
        <taxon>Fungi</taxon>
        <taxon>Fungi incertae sedis</taxon>
        <taxon>Zoopagomycota</taxon>
        <taxon>Entomophthoromycotina</taxon>
        <taxon>Entomophthoromycetes</taxon>
        <taxon>Entomophthorales</taxon>
        <taxon>Entomophthoraceae</taxon>
        <taxon>Entomophthora</taxon>
    </lineage>
</organism>
<accession>A0ACC2UPS2</accession>
<evidence type="ECO:0000313" key="2">
    <source>
        <dbReference type="Proteomes" id="UP001165960"/>
    </source>
</evidence>
<protein>
    <submittedName>
        <fullName evidence="1">Uncharacterized protein</fullName>
    </submittedName>
</protein>
<dbReference type="EMBL" id="QTSX02000064">
    <property type="protein sequence ID" value="KAJ9089125.1"/>
    <property type="molecule type" value="Genomic_DNA"/>
</dbReference>
<proteinExistence type="predicted"/>
<gene>
    <name evidence="1" type="ORF">DSO57_1016047</name>
</gene>
<sequence length="258" mass="28986">MVQLWMHEKVSSIRVLTNFAPNQWDGAKDSPYDTAIESTLVRCLTSLTDDIMFVLYSLSIAFNYFGEKEKAATKNGRKKVKKGTFIGAFLAVSAKGFVYYQTNPDFINGYSYGHILSELLDSLNGSNSKHRVFLSHQMEESSTALKAIQECGHQASVYPDGHANIHLADVVFFNIGITLQECRPQAFINLYLGVLDHYFLFGHQMTADLFAQMVFHMNMGNQSCKDNCLPPRVSCSEARHRYTTGNPNLRIGFVLSLS</sequence>
<comment type="caution">
    <text evidence="1">The sequence shown here is derived from an EMBL/GenBank/DDBJ whole genome shotgun (WGS) entry which is preliminary data.</text>
</comment>
<keyword evidence="2" id="KW-1185">Reference proteome</keyword>
<reference evidence="1" key="1">
    <citation type="submission" date="2022-04" db="EMBL/GenBank/DDBJ databases">
        <title>Genome of the entomopathogenic fungus Entomophthora muscae.</title>
        <authorList>
            <person name="Elya C."/>
            <person name="Lovett B.R."/>
            <person name="Lee E."/>
            <person name="Macias A.M."/>
            <person name="Hajek A.E."/>
            <person name="De Bivort B.L."/>
            <person name="Kasson M.T."/>
            <person name="De Fine Licht H.H."/>
            <person name="Stajich J.E."/>
        </authorList>
    </citation>
    <scope>NUCLEOTIDE SEQUENCE</scope>
    <source>
        <strain evidence="1">Berkeley</strain>
    </source>
</reference>
<dbReference type="Proteomes" id="UP001165960">
    <property type="component" value="Unassembled WGS sequence"/>
</dbReference>
<evidence type="ECO:0000313" key="1">
    <source>
        <dbReference type="EMBL" id="KAJ9089125.1"/>
    </source>
</evidence>